<proteinExistence type="predicted"/>
<reference evidence="1 2" key="1">
    <citation type="submission" date="2016-10" db="EMBL/GenBank/DDBJ databases">
        <title>Updated version of Genome Assembly of Janthinobacterium lividum ERGS5:01.</title>
        <authorList>
            <person name="Kumar R."/>
            <person name="Acharya V."/>
            <person name="Singh D."/>
        </authorList>
    </citation>
    <scope>NUCLEOTIDE SEQUENCE [LARGE SCALE GENOMIC DNA]</scope>
    <source>
        <strain evidence="1 2">ERGS5:01</strain>
    </source>
</reference>
<dbReference type="Proteomes" id="UP000092634">
    <property type="component" value="Unassembled WGS sequence"/>
</dbReference>
<gene>
    <name evidence="1" type="ORF">BA896_002600</name>
</gene>
<evidence type="ECO:0000313" key="1">
    <source>
        <dbReference type="EMBL" id="OFJ48031.1"/>
    </source>
</evidence>
<dbReference type="EMBL" id="MAQB02000001">
    <property type="protein sequence ID" value="OFJ48031.1"/>
    <property type="molecule type" value="Genomic_DNA"/>
</dbReference>
<sequence length="105" mass="12181">MQTQMSQEKEKDLMLMYRETRPREFFGEKSNTNHLAWSLLVVLLALVLWLVLALAAAENQRYALATNACQDHVFPAEIDMSCLKQVKSRDHWWQHVGHALLRMGA</sequence>
<protein>
    <submittedName>
        <fullName evidence="1">Uncharacterized protein</fullName>
    </submittedName>
</protein>
<dbReference type="AlphaFoldDB" id="A0A1E8PP85"/>
<evidence type="ECO:0000313" key="2">
    <source>
        <dbReference type="Proteomes" id="UP000092634"/>
    </source>
</evidence>
<comment type="caution">
    <text evidence="1">The sequence shown here is derived from an EMBL/GenBank/DDBJ whole genome shotgun (WGS) entry which is preliminary data.</text>
</comment>
<name>A0A1E8PP85_9BURK</name>
<organism evidence="1 2">
    <name type="scientific">Janthinobacterium lividum</name>
    <dbReference type="NCBI Taxonomy" id="29581"/>
    <lineage>
        <taxon>Bacteria</taxon>
        <taxon>Pseudomonadati</taxon>
        <taxon>Pseudomonadota</taxon>
        <taxon>Betaproteobacteria</taxon>
        <taxon>Burkholderiales</taxon>
        <taxon>Oxalobacteraceae</taxon>
        <taxon>Janthinobacterium</taxon>
    </lineage>
</organism>
<accession>A0A1E8PP85</accession>